<dbReference type="Pfam" id="PF12937">
    <property type="entry name" value="F-box-like"/>
    <property type="match status" value="1"/>
</dbReference>
<dbReference type="SUPFAM" id="SSF52047">
    <property type="entry name" value="RNI-like"/>
    <property type="match status" value="1"/>
</dbReference>
<gene>
    <name evidence="3" type="ORF">TCAL_13794</name>
</gene>
<feature type="domain" description="F-box" evidence="2">
    <location>
        <begin position="236"/>
        <end position="282"/>
    </location>
</feature>
<feature type="region of interest" description="Disordered" evidence="1">
    <location>
        <begin position="1"/>
        <end position="55"/>
    </location>
</feature>
<dbReference type="PANTHER" id="PTHR13318">
    <property type="entry name" value="PARTNER OF PAIRED, ISOFORM B-RELATED"/>
    <property type="match status" value="1"/>
</dbReference>
<dbReference type="Pfam" id="PF25372">
    <property type="entry name" value="DUF7885"/>
    <property type="match status" value="1"/>
</dbReference>
<dbReference type="SMART" id="SM00256">
    <property type="entry name" value="FBOX"/>
    <property type="match status" value="1"/>
</dbReference>
<dbReference type="InterPro" id="IPR001810">
    <property type="entry name" value="F-box_dom"/>
</dbReference>
<dbReference type="PROSITE" id="PS50181">
    <property type="entry name" value="FBOX"/>
    <property type="match status" value="1"/>
</dbReference>
<dbReference type="EMBL" id="VCGU01000010">
    <property type="protein sequence ID" value="TRY69164.1"/>
    <property type="molecule type" value="Genomic_DNA"/>
</dbReference>
<dbReference type="OrthoDB" id="423607at2759"/>
<dbReference type="PANTHER" id="PTHR13318:SF50">
    <property type="entry name" value="F-BOX_LRR-REPEAT PROTEIN 7"/>
    <property type="match status" value="1"/>
</dbReference>
<proteinExistence type="predicted"/>
<dbReference type="Pfam" id="PF13516">
    <property type="entry name" value="LRR_6"/>
    <property type="match status" value="2"/>
</dbReference>
<name>A0A553NUR7_TIGCA</name>
<evidence type="ECO:0000259" key="2">
    <source>
        <dbReference type="PROSITE" id="PS50181"/>
    </source>
</evidence>
<dbReference type="GO" id="GO:0031146">
    <property type="term" value="P:SCF-dependent proteasomal ubiquitin-dependent protein catabolic process"/>
    <property type="evidence" value="ECO:0007669"/>
    <property type="project" value="TreeGrafter"/>
</dbReference>
<dbReference type="GO" id="GO:0019005">
    <property type="term" value="C:SCF ubiquitin ligase complex"/>
    <property type="evidence" value="ECO:0007669"/>
    <property type="project" value="TreeGrafter"/>
</dbReference>
<dbReference type="FunFam" id="3.80.10.10:FF:000122">
    <property type="entry name" value="F-box/LRR-repeat protein 7 isoform X1"/>
    <property type="match status" value="1"/>
</dbReference>
<dbReference type="SMART" id="SM00367">
    <property type="entry name" value="LRR_CC"/>
    <property type="match status" value="10"/>
</dbReference>
<evidence type="ECO:0000313" key="3">
    <source>
        <dbReference type="EMBL" id="TRY69164.1"/>
    </source>
</evidence>
<dbReference type="STRING" id="6832.A0A553NUR7"/>
<dbReference type="Gene3D" id="3.80.10.10">
    <property type="entry name" value="Ribonuclease Inhibitor"/>
    <property type="match status" value="2"/>
</dbReference>
<dbReference type="InterPro" id="IPR057207">
    <property type="entry name" value="FBXL15_LRR"/>
</dbReference>
<accession>A0A553NUR7</accession>
<keyword evidence="4" id="KW-1185">Reference proteome</keyword>
<dbReference type="InterPro" id="IPR001611">
    <property type="entry name" value="Leu-rich_rpt"/>
</dbReference>
<protein>
    <recommendedName>
        <fullName evidence="2">F-box domain-containing protein</fullName>
    </recommendedName>
</protein>
<dbReference type="AlphaFoldDB" id="A0A553NUR7"/>
<evidence type="ECO:0000256" key="1">
    <source>
        <dbReference type="SAM" id="MobiDB-lite"/>
    </source>
</evidence>
<dbReference type="Proteomes" id="UP000318571">
    <property type="component" value="Chromosome 1"/>
</dbReference>
<evidence type="ECO:0000313" key="4">
    <source>
        <dbReference type="Proteomes" id="UP000318571"/>
    </source>
</evidence>
<dbReference type="Gene3D" id="1.20.1280.50">
    <property type="match status" value="1"/>
</dbReference>
<reference evidence="3 4" key="1">
    <citation type="journal article" date="2018" name="Nat. Ecol. Evol.">
        <title>Genomic signatures of mitonuclear coevolution across populations of Tigriopus californicus.</title>
        <authorList>
            <person name="Barreto F.S."/>
            <person name="Watson E.T."/>
            <person name="Lima T.G."/>
            <person name="Willett C.S."/>
            <person name="Edmands S."/>
            <person name="Li W."/>
            <person name="Burton R.S."/>
        </authorList>
    </citation>
    <scope>NUCLEOTIDE SEQUENCE [LARGE SCALE GENOMIC DNA]</scope>
    <source>
        <strain evidence="3 4">San Diego</strain>
    </source>
</reference>
<sequence>MAMGTNQGPQRTNMSPLPRDMRLSPRCNINPLVPSGIESPNSSILNGPRGMSPFARSIHHSRQSSVLSNQSSSLDLSLSSSSFYRQGSGNSFDNQSRMSSIASPFSINTTTTHSRQSSTDSGGAALTSEVVGGARRKHKANLSQIRNSATPPPHKLPPFTTTNLKMSPTSMDMGYHTMPWDGTDSSSPLTSMELSPCPTNVKKPLPPKVPNFYDSGVNLDMSNQCVEYKTKRRPTVSYFSWLPDELFVRIFSYLNTSTICHCSRVCRRFYFLSWDPVLWQEIQLSGDKLNADLAISTLLKLVARDSPHMCSSVEKISFQSCSKLTDSGLWAISRSCPSLQTLVLKSCKSVTNAGLQNLVSKCSMLTHLNVSGCSQVSTFDVSGIAEPSPATAALVGVPPGTIPSVFLQYLDLTDCPRITDLGLGIILKVTPNLQHLYLRRCLNFSDMGIKYIASHCPSLRELSISDCVQITDFGLYELAKLGPNLRYLSVAKCDQISDSGVMQIAKLCYKLRYLNVRGCEAVSDDSVEALSRSCTRLRSLDLGKCDVTDVGLKLLAENCPGLKKLSVKSCEMISDQGLQNIAYRCRGLQQLNIQDSPITIDGYRMVKKFCSKCIIEHTNPGFY</sequence>
<organism evidence="3 4">
    <name type="scientific">Tigriopus californicus</name>
    <name type="common">Marine copepod</name>
    <dbReference type="NCBI Taxonomy" id="6832"/>
    <lineage>
        <taxon>Eukaryota</taxon>
        <taxon>Metazoa</taxon>
        <taxon>Ecdysozoa</taxon>
        <taxon>Arthropoda</taxon>
        <taxon>Crustacea</taxon>
        <taxon>Multicrustacea</taxon>
        <taxon>Hexanauplia</taxon>
        <taxon>Copepoda</taxon>
        <taxon>Harpacticoida</taxon>
        <taxon>Harpacticidae</taxon>
        <taxon>Tigriopus</taxon>
    </lineage>
</organism>
<comment type="caution">
    <text evidence="3">The sequence shown here is derived from an EMBL/GenBank/DDBJ whole genome shotgun (WGS) entry which is preliminary data.</text>
</comment>
<dbReference type="InterPro" id="IPR006553">
    <property type="entry name" value="Leu-rich_rpt_Cys-con_subtyp"/>
</dbReference>
<feature type="compositionally biased region" description="Polar residues" evidence="1">
    <location>
        <begin position="1"/>
        <end position="15"/>
    </location>
</feature>
<dbReference type="InterPro" id="IPR032675">
    <property type="entry name" value="LRR_dom_sf"/>
</dbReference>